<dbReference type="PROSITE" id="PS50055">
    <property type="entry name" value="TYR_PHOSPHATASE_PTP"/>
    <property type="match status" value="1"/>
</dbReference>
<dbReference type="InterPro" id="IPR052782">
    <property type="entry name" value="Oocyte-zygote_transition_reg"/>
</dbReference>
<accession>A0ABD6E4C7</accession>
<dbReference type="Gene3D" id="3.90.190.10">
    <property type="entry name" value="Protein tyrosine phosphatase superfamily"/>
    <property type="match status" value="1"/>
</dbReference>
<name>A0ABD6E4C7_9BILA</name>
<evidence type="ECO:0000259" key="2">
    <source>
        <dbReference type="PROSITE" id="PS50055"/>
    </source>
</evidence>
<dbReference type="Proteomes" id="UP001608902">
    <property type="component" value="Unassembled WGS sequence"/>
</dbReference>
<evidence type="ECO:0000313" key="4">
    <source>
        <dbReference type="EMBL" id="MFH4974810.1"/>
    </source>
</evidence>
<feature type="domain" description="Tyrosine-protein phosphatase" evidence="2">
    <location>
        <begin position="74"/>
        <end position="325"/>
    </location>
</feature>
<dbReference type="InterPro" id="IPR000242">
    <property type="entry name" value="PTP_cat"/>
</dbReference>
<sequence>MRKLRCSVTIPSHRKAHMVTAHNAEDDGTQIEQSNSGFLGHKKKTSIRRVDTSKADAPMRAFCHETVRVGVMGLLAEFMQIKKESTPKEKLKKTGFDKNPDKNRYKDVYCIDDTRVVLTYPSGENDYIHANYVGVEDDKERFICTQAPMPNTIVDFWRMVWQVKSSTIVMLCDIMECGKKKCEQYWPEKVGESQKHGTLTISNSKVLQVEESLAISKLEVTDGTTTLNVDHIWWSHWPDRGVPNDYLAPFRLLNRLKGLTHIVIHCSAGVGRTGTIVGFEIANQKFNKGEKVSLHDIVTELRLQRHNSVQMDVQYVYMHRCVIKLCTNKKAISEEEVAKFVAQFDRLAEERGAPPKKKK</sequence>
<comment type="caution">
    <text evidence="4">The sequence shown here is derived from an EMBL/GenBank/DDBJ whole genome shotgun (WGS) entry which is preliminary data.</text>
</comment>
<dbReference type="EMBL" id="JBGFUD010000573">
    <property type="protein sequence ID" value="MFH4974810.1"/>
    <property type="molecule type" value="Genomic_DNA"/>
</dbReference>
<dbReference type="InterPro" id="IPR003595">
    <property type="entry name" value="Tyr_Pase_cat"/>
</dbReference>
<dbReference type="InterPro" id="IPR000387">
    <property type="entry name" value="Tyr_Pase_dom"/>
</dbReference>
<dbReference type="PANTHER" id="PTHR46163:SF2">
    <property type="entry name" value="PROTEIN-TYROSINE PHOSPHATASE"/>
    <property type="match status" value="1"/>
</dbReference>
<proteinExistence type="predicted"/>
<feature type="domain" description="Tyrosine specific protein phosphatases" evidence="3">
    <location>
        <begin position="244"/>
        <end position="316"/>
    </location>
</feature>
<dbReference type="PROSITE" id="PS50056">
    <property type="entry name" value="TYR_PHOSPHATASE_2"/>
    <property type="match status" value="1"/>
</dbReference>
<dbReference type="PRINTS" id="PR00700">
    <property type="entry name" value="PRTYPHPHTASE"/>
</dbReference>
<evidence type="ECO:0008006" key="6">
    <source>
        <dbReference type="Google" id="ProtNLM"/>
    </source>
</evidence>
<dbReference type="SMART" id="SM00194">
    <property type="entry name" value="PTPc"/>
    <property type="match status" value="1"/>
</dbReference>
<dbReference type="PROSITE" id="PS00383">
    <property type="entry name" value="TYR_PHOSPHATASE_1"/>
    <property type="match status" value="1"/>
</dbReference>
<dbReference type="CDD" id="cd00047">
    <property type="entry name" value="PTPc"/>
    <property type="match status" value="1"/>
</dbReference>
<dbReference type="SMART" id="SM00404">
    <property type="entry name" value="PTPc_motif"/>
    <property type="match status" value="1"/>
</dbReference>
<dbReference type="PANTHER" id="PTHR46163">
    <property type="entry name" value="TYROSINE-PROTEIN PHOSPHATASE-RELATED"/>
    <property type="match status" value="1"/>
</dbReference>
<dbReference type="SUPFAM" id="SSF52799">
    <property type="entry name" value="(Phosphotyrosine protein) phosphatases II"/>
    <property type="match status" value="1"/>
</dbReference>
<organism evidence="4 5">
    <name type="scientific">Gnathostoma spinigerum</name>
    <dbReference type="NCBI Taxonomy" id="75299"/>
    <lineage>
        <taxon>Eukaryota</taxon>
        <taxon>Metazoa</taxon>
        <taxon>Ecdysozoa</taxon>
        <taxon>Nematoda</taxon>
        <taxon>Chromadorea</taxon>
        <taxon>Rhabditida</taxon>
        <taxon>Spirurina</taxon>
        <taxon>Gnathostomatomorpha</taxon>
        <taxon>Gnathostomatoidea</taxon>
        <taxon>Gnathostomatidae</taxon>
        <taxon>Gnathostoma</taxon>
    </lineage>
</organism>
<keyword evidence="5" id="KW-1185">Reference proteome</keyword>
<dbReference type="InterPro" id="IPR016130">
    <property type="entry name" value="Tyr_Pase_AS"/>
</dbReference>
<evidence type="ECO:0000313" key="5">
    <source>
        <dbReference type="Proteomes" id="UP001608902"/>
    </source>
</evidence>
<evidence type="ECO:0000259" key="3">
    <source>
        <dbReference type="PROSITE" id="PS50056"/>
    </source>
</evidence>
<reference evidence="4 5" key="1">
    <citation type="submission" date="2024-08" db="EMBL/GenBank/DDBJ databases">
        <title>Gnathostoma spinigerum genome.</title>
        <authorList>
            <person name="Gonzalez-Bertolin B."/>
            <person name="Monzon S."/>
            <person name="Zaballos A."/>
            <person name="Jimenez P."/>
            <person name="Dekumyoy P."/>
            <person name="Varona S."/>
            <person name="Cuesta I."/>
            <person name="Sumanam S."/>
            <person name="Adisakwattana P."/>
            <person name="Gasser R.B."/>
            <person name="Hernandez-Gonzalez A."/>
            <person name="Young N.D."/>
            <person name="Perteguer M.J."/>
        </authorList>
    </citation>
    <scope>NUCLEOTIDE SEQUENCE [LARGE SCALE GENOMIC DNA]</scope>
    <source>
        <strain evidence="4">AL3</strain>
        <tissue evidence="4">Liver</tissue>
    </source>
</reference>
<protein>
    <recommendedName>
        <fullName evidence="6">Protein tyrosine phosphatase</fullName>
    </recommendedName>
</protein>
<dbReference type="InterPro" id="IPR029021">
    <property type="entry name" value="Prot-tyrosine_phosphatase-like"/>
</dbReference>
<dbReference type="AlphaFoldDB" id="A0ABD6E4C7"/>
<dbReference type="Pfam" id="PF00102">
    <property type="entry name" value="Y_phosphatase"/>
    <property type="match status" value="1"/>
</dbReference>
<feature type="region of interest" description="Disordered" evidence="1">
    <location>
        <begin position="24"/>
        <end position="51"/>
    </location>
</feature>
<evidence type="ECO:0000256" key="1">
    <source>
        <dbReference type="SAM" id="MobiDB-lite"/>
    </source>
</evidence>
<gene>
    <name evidence="4" type="ORF">AB6A40_001519</name>
</gene>